<feature type="transmembrane region" description="Helical" evidence="6">
    <location>
        <begin position="370"/>
        <end position="392"/>
    </location>
</feature>
<dbReference type="EMBL" id="JBJQOH010000007">
    <property type="protein sequence ID" value="KAL3681781.1"/>
    <property type="molecule type" value="Genomic_DNA"/>
</dbReference>
<evidence type="ECO:0000313" key="8">
    <source>
        <dbReference type="Proteomes" id="UP001633002"/>
    </source>
</evidence>
<evidence type="ECO:0000256" key="4">
    <source>
        <dbReference type="ARBA" id="ARBA00022989"/>
    </source>
</evidence>
<feature type="transmembrane region" description="Helical" evidence="6">
    <location>
        <begin position="128"/>
        <end position="152"/>
    </location>
</feature>
<keyword evidence="4 6" id="KW-1133">Transmembrane helix</keyword>
<name>A0ABD3GT84_9MARC</name>
<comment type="caution">
    <text evidence="7">The sequence shown here is derived from an EMBL/GenBank/DDBJ whole genome shotgun (WGS) entry which is preliminary data.</text>
</comment>
<dbReference type="Proteomes" id="UP001633002">
    <property type="component" value="Unassembled WGS sequence"/>
</dbReference>
<keyword evidence="3 6" id="KW-0812">Transmembrane</keyword>
<feature type="transmembrane region" description="Helical" evidence="6">
    <location>
        <begin position="484"/>
        <end position="505"/>
    </location>
</feature>
<accession>A0ABD3GT84</accession>
<feature type="transmembrane region" description="Helical" evidence="6">
    <location>
        <begin position="213"/>
        <end position="233"/>
    </location>
</feature>
<feature type="transmembrane region" description="Helical" evidence="6">
    <location>
        <begin position="38"/>
        <end position="59"/>
    </location>
</feature>
<keyword evidence="8" id="KW-1185">Reference proteome</keyword>
<dbReference type="InterPro" id="IPR000109">
    <property type="entry name" value="POT_fam"/>
</dbReference>
<protein>
    <submittedName>
        <fullName evidence="7">Uncharacterized protein</fullName>
    </submittedName>
</protein>
<feature type="transmembrane region" description="Helical" evidence="6">
    <location>
        <begin position="457"/>
        <end position="478"/>
    </location>
</feature>
<comment type="subcellular location">
    <subcellularLocation>
        <location evidence="1">Membrane</location>
        <topology evidence="1">Multi-pass membrane protein</topology>
    </subcellularLocation>
</comment>
<gene>
    <name evidence="7" type="ORF">R1sor_024737</name>
</gene>
<evidence type="ECO:0000256" key="1">
    <source>
        <dbReference type="ARBA" id="ARBA00004141"/>
    </source>
</evidence>
<feature type="transmembrane region" description="Helical" evidence="6">
    <location>
        <begin position="186"/>
        <end position="207"/>
    </location>
</feature>
<organism evidence="7 8">
    <name type="scientific">Riccia sorocarpa</name>
    <dbReference type="NCBI Taxonomy" id="122646"/>
    <lineage>
        <taxon>Eukaryota</taxon>
        <taxon>Viridiplantae</taxon>
        <taxon>Streptophyta</taxon>
        <taxon>Embryophyta</taxon>
        <taxon>Marchantiophyta</taxon>
        <taxon>Marchantiopsida</taxon>
        <taxon>Marchantiidae</taxon>
        <taxon>Marchantiales</taxon>
        <taxon>Ricciaceae</taxon>
        <taxon>Riccia</taxon>
    </lineage>
</organism>
<feature type="transmembrane region" description="Helical" evidence="6">
    <location>
        <begin position="286"/>
        <end position="307"/>
    </location>
</feature>
<feature type="transmembrane region" description="Helical" evidence="6">
    <location>
        <begin position="418"/>
        <end position="436"/>
    </location>
</feature>
<evidence type="ECO:0000256" key="3">
    <source>
        <dbReference type="ARBA" id="ARBA00022692"/>
    </source>
</evidence>
<dbReference type="Gene3D" id="1.20.1250.20">
    <property type="entry name" value="MFS general substrate transporter like domains"/>
    <property type="match status" value="1"/>
</dbReference>
<proteinExistence type="inferred from homology"/>
<feature type="transmembrane region" description="Helical" evidence="6">
    <location>
        <begin position="95"/>
        <end position="116"/>
    </location>
</feature>
<feature type="transmembrane region" description="Helical" evidence="6">
    <location>
        <begin position="65"/>
        <end position="83"/>
    </location>
</feature>
<dbReference type="Pfam" id="PF00854">
    <property type="entry name" value="PTR2"/>
    <property type="match status" value="2"/>
</dbReference>
<dbReference type="PANTHER" id="PTHR11654">
    <property type="entry name" value="OLIGOPEPTIDE TRANSPORTER-RELATED"/>
    <property type="match status" value="1"/>
</dbReference>
<dbReference type="SUPFAM" id="SSF103473">
    <property type="entry name" value="MFS general substrate transporter"/>
    <property type="match status" value="1"/>
</dbReference>
<keyword evidence="5 6" id="KW-0472">Membrane</keyword>
<feature type="transmembrane region" description="Helical" evidence="6">
    <location>
        <begin position="337"/>
        <end position="358"/>
    </location>
</feature>
<sequence length="523" mass="58460">METEDESLGNPLLEEKQRHVIWTGFAKYLLVQECLEMVALRGLMTILGIFLLESLNLSVASATEVVHLFFMGTLFSSIIGTLISDGYMGKYRAIFLFSVFEFGGYIMLVIIATVQADKWLSLELRQSLTYVALSLVAVGFGGLRPCTATFGGDQVMRSVRSKTPGDYPEDIITEQQKLASQQYFSAYYASMTVGTLISAVAFPLVRVQGNGSYFYVFLLPACSMPLGTFSFWLGTKEYHFEPMDEVPLLRDDQQEHEYASPENVDDADRKSLPAGKGSYKWEEWRVLLSALIVISPTVFFTSLHYQISSTWVFQAREMDGHIAWLGGLEIPPDEIGAIKPIFVVLIIPVLNGMVYPFVEKHLGAVTNLRKMVVAMFLATLSFSLTGGLELLIENELQEKQVSGIDSLAYADISRLWQIPQYVAISIAEVMMLIPALEWSYHEAPKSMKTVVNAVHNMYQAIGNIVIILIVAFIGQKVAKSTQDFVFVGLGTFGTILMVIFSYSYVSRESRALQTHRKQKEDSV</sequence>
<reference evidence="7 8" key="1">
    <citation type="submission" date="2024-09" db="EMBL/GenBank/DDBJ databases">
        <title>Chromosome-scale assembly of Riccia sorocarpa.</title>
        <authorList>
            <person name="Paukszto L."/>
        </authorList>
    </citation>
    <scope>NUCLEOTIDE SEQUENCE [LARGE SCALE GENOMIC DNA]</scope>
    <source>
        <strain evidence="7">LP-2024</strain>
        <tissue evidence="7">Aerial parts of the thallus</tissue>
    </source>
</reference>
<evidence type="ECO:0000256" key="2">
    <source>
        <dbReference type="ARBA" id="ARBA00005982"/>
    </source>
</evidence>
<evidence type="ECO:0000313" key="7">
    <source>
        <dbReference type="EMBL" id="KAL3681781.1"/>
    </source>
</evidence>
<dbReference type="InterPro" id="IPR036259">
    <property type="entry name" value="MFS_trans_sf"/>
</dbReference>
<dbReference type="GO" id="GO:0016020">
    <property type="term" value="C:membrane"/>
    <property type="evidence" value="ECO:0007669"/>
    <property type="project" value="UniProtKB-SubCell"/>
</dbReference>
<evidence type="ECO:0000256" key="5">
    <source>
        <dbReference type="ARBA" id="ARBA00023136"/>
    </source>
</evidence>
<comment type="similarity">
    <text evidence="2">Belongs to the major facilitator superfamily. Proton-dependent oligopeptide transporter (POT/PTR) (TC 2.A.17) family.</text>
</comment>
<dbReference type="AlphaFoldDB" id="A0ABD3GT84"/>
<evidence type="ECO:0000256" key="6">
    <source>
        <dbReference type="SAM" id="Phobius"/>
    </source>
</evidence>